<dbReference type="SUPFAM" id="SSF48452">
    <property type="entry name" value="TPR-like"/>
    <property type="match status" value="1"/>
</dbReference>
<organism evidence="2 3">
    <name type="scientific">Dyadobacter linearis</name>
    <dbReference type="NCBI Taxonomy" id="2823330"/>
    <lineage>
        <taxon>Bacteria</taxon>
        <taxon>Pseudomonadati</taxon>
        <taxon>Bacteroidota</taxon>
        <taxon>Cytophagia</taxon>
        <taxon>Cytophagales</taxon>
        <taxon>Spirosomataceae</taxon>
        <taxon>Dyadobacter</taxon>
    </lineage>
</organism>
<proteinExistence type="predicted"/>
<dbReference type="Gene3D" id="1.25.40.390">
    <property type="match status" value="1"/>
</dbReference>
<dbReference type="InterPro" id="IPR011990">
    <property type="entry name" value="TPR-like_helical_dom_sf"/>
</dbReference>
<dbReference type="RefSeq" id="WP_215232524.1">
    <property type="nucleotide sequence ID" value="NZ_CAJRAU010000001.1"/>
</dbReference>
<feature type="signal peptide" evidence="1">
    <location>
        <begin position="1"/>
        <end position="21"/>
    </location>
</feature>
<sequence>MKRYNISWMLALLVTVLSSCSDYLDINTNPNQATSVQPLLVLPAAITGTASVSSQFNSYGVHFGGYMANAGGFSGFGNLFNYQLIPDNYNALWVNTYDNLNDYKYVIDQTEGDDTQAYANAAANIMVAYNFQKLVDAFGDVPYTEALQNNANLTPKYDDAATIYQDLVTRLNAAIALIDAAEFPAALNSSSDPMFGGDMEEWKKFANTIKLRILVRVSGVASLSSFVTTEFAALDKTLGFITDDAIVNPGYVKDKPNPLWNSWGYTTTGTLANSSRIPTQFAFGFYKGQKLTDTGRGAVVYKNFETNTPVNQLGNEVDAPTIITNYSTWYTGTFSSASSIGNALGVLKGASQGQVLMLLAESQFLQAEARLKGFLTGDYAASFDSGIAASYTYLYKDVTNVVAAGKNVTADVAAYKAENPDSYLVNIKLATTPAQRLEAIITQKWIAVNMINSEEGYNEFRRTGYPVTVPGGDGFENIASKLSTSTRADKLPSRILYPTSEQSYNAGNYKVINPFTDLIFWDPN</sequence>
<dbReference type="InterPro" id="IPR041662">
    <property type="entry name" value="SusD-like_2"/>
</dbReference>
<feature type="chain" id="PRO_5045390743" description="Starch-binding associating with outer membrane" evidence="1">
    <location>
        <begin position="22"/>
        <end position="524"/>
    </location>
</feature>
<dbReference type="EMBL" id="CAJRAU010000001">
    <property type="protein sequence ID" value="CAG5068448.1"/>
    <property type="molecule type" value="Genomic_DNA"/>
</dbReference>
<dbReference type="Pfam" id="PF12771">
    <property type="entry name" value="SusD-like_2"/>
    <property type="match status" value="1"/>
</dbReference>
<accession>A0ABN7RAE0</accession>
<gene>
    <name evidence="2" type="ORF">DYBT9623_01179</name>
</gene>
<reference evidence="2 3" key="1">
    <citation type="submission" date="2021-04" db="EMBL/GenBank/DDBJ databases">
        <authorList>
            <person name="Rodrigo-Torres L."/>
            <person name="Arahal R. D."/>
            <person name="Lucena T."/>
        </authorList>
    </citation>
    <scope>NUCLEOTIDE SEQUENCE [LARGE SCALE GENOMIC DNA]</scope>
    <source>
        <strain evidence="2 3">CECT 9623</strain>
    </source>
</reference>
<keyword evidence="3" id="KW-1185">Reference proteome</keyword>
<keyword evidence="1" id="KW-0732">Signal</keyword>
<name>A0ABN7RAE0_9BACT</name>
<evidence type="ECO:0000313" key="2">
    <source>
        <dbReference type="EMBL" id="CAG5068448.1"/>
    </source>
</evidence>
<evidence type="ECO:0000313" key="3">
    <source>
        <dbReference type="Proteomes" id="UP000679725"/>
    </source>
</evidence>
<evidence type="ECO:0008006" key="4">
    <source>
        <dbReference type="Google" id="ProtNLM"/>
    </source>
</evidence>
<dbReference type="Proteomes" id="UP000679725">
    <property type="component" value="Unassembled WGS sequence"/>
</dbReference>
<protein>
    <recommendedName>
        <fullName evidence="4">Starch-binding associating with outer membrane</fullName>
    </recommendedName>
</protein>
<dbReference type="PROSITE" id="PS51257">
    <property type="entry name" value="PROKAR_LIPOPROTEIN"/>
    <property type="match status" value="1"/>
</dbReference>
<evidence type="ECO:0000256" key="1">
    <source>
        <dbReference type="SAM" id="SignalP"/>
    </source>
</evidence>
<comment type="caution">
    <text evidence="2">The sequence shown here is derived from an EMBL/GenBank/DDBJ whole genome shotgun (WGS) entry which is preliminary data.</text>
</comment>